<organism evidence="1 2">
    <name type="scientific">Nemania bipapillata</name>
    <dbReference type="NCBI Taxonomy" id="110536"/>
    <lineage>
        <taxon>Eukaryota</taxon>
        <taxon>Fungi</taxon>
        <taxon>Dikarya</taxon>
        <taxon>Ascomycota</taxon>
        <taxon>Pezizomycotina</taxon>
        <taxon>Sordariomycetes</taxon>
        <taxon>Xylariomycetidae</taxon>
        <taxon>Xylariales</taxon>
        <taxon>Xylariaceae</taxon>
        <taxon>Nemania</taxon>
    </lineage>
</organism>
<name>A0ACC2HU40_9PEZI</name>
<proteinExistence type="predicted"/>
<evidence type="ECO:0000313" key="2">
    <source>
        <dbReference type="Proteomes" id="UP001153334"/>
    </source>
</evidence>
<dbReference type="EMBL" id="JAPESX010002785">
    <property type="protein sequence ID" value="KAJ8106592.1"/>
    <property type="molecule type" value="Genomic_DNA"/>
</dbReference>
<sequence length="105" mass="12058">MSMVDDGAISISLKKAGFVDVRSRTFKLPATPWPLDHKMQQLGAFARLAMEQDLDGYAMYLFTNALGWSEQQVTIFLARVRKEMRDLKMQPYFLIEVVCGRKPEI</sequence>
<keyword evidence="2" id="KW-1185">Reference proteome</keyword>
<protein>
    <submittedName>
        <fullName evidence="1">Uncharacterized protein</fullName>
    </submittedName>
</protein>
<reference evidence="1" key="1">
    <citation type="submission" date="2022-11" db="EMBL/GenBank/DDBJ databases">
        <title>Genome Sequence of Nemania bipapillata.</title>
        <authorList>
            <person name="Buettner E."/>
        </authorList>
    </citation>
    <scope>NUCLEOTIDE SEQUENCE</scope>
    <source>
        <strain evidence="1">CP14</strain>
    </source>
</reference>
<accession>A0ACC2HU40</accession>
<gene>
    <name evidence="1" type="ORF">ONZ43_g7014</name>
</gene>
<dbReference type="Proteomes" id="UP001153334">
    <property type="component" value="Unassembled WGS sequence"/>
</dbReference>
<comment type="caution">
    <text evidence="1">The sequence shown here is derived from an EMBL/GenBank/DDBJ whole genome shotgun (WGS) entry which is preliminary data.</text>
</comment>
<evidence type="ECO:0000313" key="1">
    <source>
        <dbReference type="EMBL" id="KAJ8106592.1"/>
    </source>
</evidence>